<keyword evidence="9" id="KW-1185">Reference proteome</keyword>
<dbReference type="EMBL" id="JBHSNL010000001">
    <property type="protein sequence ID" value="MFC5543999.1"/>
    <property type="molecule type" value="Genomic_DNA"/>
</dbReference>
<proteinExistence type="inferred from homology"/>
<name>A0ABW0RIH8_9GAMM</name>
<feature type="transmembrane region" description="Helical" evidence="7">
    <location>
        <begin position="41"/>
        <end position="64"/>
    </location>
</feature>
<feature type="transmembrane region" description="Helical" evidence="7">
    <location>
        <begin position="357"/>
        <end position="375"/>
    </location>
</feature>
<organism evidence="8 9">
    <name type="scientific">Marinobacter koreensis</name>
    <dbReference type="NCBI Taxonomy" id="335974"/>
    <lineage>
        <taxon>Bacteria</taxon>
        <taxon>Pseudomonadati</taxon>
        <taxon>Pseudomonadota</taxon>
        <taxon>Gammaproteobacteria</taxon>
        <taxon>Pseudomonadales</taxon>
        <taxon>Marinobacteraceae</taxon>
        <taxon>Marinobacter</taxon>
    </lineage>
</organism>
<dbReference type="Pfam" id="PF13440">
    <property type="entry name" value="Polysacc_synt_3"/>
    <property type="match status" value="1"/>
</dbReference>
<evidence type="ECO:0000313" key="8">
    <source>
        <dbReference type="EMBL" id="MFC5543999.1"/>
    </source>
</evidence>
<keyword evidence="4 7" id="KW-0812">Transmembrane</keyword>
<feature type="transmembrane region" description="Helical" evidence="7">
    <location>
        <begin position="287"/>
        <end position="312"/>
    </location>
</feature>
<gene>
    <name evidence="8" type="ORF">ACFPQA_02960</name>
</gene>
<feature type="transmembrane region" description="Helical" evidence="7">
    <location>
        <begin position="412"/>
        <end position="432"/>
    </location>
</feature>
<feature type="transmembrane region" description="Helical" evidence="7">
    <location>
        <begin position="144"/>
        <end position="164"/>
    </location>
</feature>
<feature type="transmembrane region" description="Helical" evidence="7">
    <location>
        <begin position="170"/>
        <end position="188"/>
    </location>
</feature>
<feature type="transmembrane region" description="Helical" evidence="7">
    <location>
        <begin position="444"/>
        <end position="461"/>
    </location>
</feature>
<reference evidence="9" key="1">
    <citation type="journal article" date="2019" name="Int. J. Syst. Evol. Microbiol.">
        <title>The Global Catalogue of Microorganisms (GCM) 10K type strain sequencing project: providing services to taxonomists for standard genome sequencing and annotation.</title>
        <authorList>
            <consortium name="The Broad Institute Genomics Platform"/>
            <consortium name="The Broad Institute Genome Sequencing Center for Infectious Disease"/>
            <person name="Wu L."/>
            <person name="Ma J."/>
        </authorList>
    </citation>
    <scope>NUCLEOTIDE SEQUENCE [LARGE SCALE GENOMIC DNA]</scope>
    <source>
        <strain evidence="9">CGMCC 4.1799</strain>
    </source>
</reference>
<evidence type="ECO:0000256" key="1">
    <source>
        <dbReference type="ARBA" id="ARBA00004651"/>
    </source>
</evidence>
<dbReference type="InterPro" id="IPR050833">
    <property type="entry name" value="Poly_Biosynth_Transport"/>
</dbReference>
<keyword evidence="5 7" id="KW-1133">Transmembrane helix</keyword>
<dbReference type="RefSeq" id="WP_282451839.1">
    <property type="nucleotide sequence ID" value="NZ_JAKZAJ010000003.1"/>
</dbReference>
<dbReference type="PANTHER" id="PTHR30250">
    <property type="entry name" value="PST FAMILY PREDICTED COLANIC ACID TRANSPORTER"/>
    <property type="match status" value="1"/>
</dbReference>
<evidence type="ECO:0000256" key="2">
    <source>
        <dbReference type="ARBA" id="ARBA00007430"/>
    </source>
</evidence>
<evidence type="ECO:0000256" key="7">
    <source>
        <dbReference type="SAM" id="Phobius"/>
    </source>
</evidence>
<evidence type="ECO:0000256" key="5">
    <source>
        <dbReference type="ARBA" id="ARBA00022989"/>
    </source>
</evidence>
<evidence type="ECO:0000256" key="6">
    <source>
        <dbReference type="ARBA" id="ARBA00023136"/>
    </source>
</evidence>
<comment type="similarity">
    <text evidence="2">Belongs to the polysaccharide synthase family.</text>
</comment>
<accession>A0ABW0RIH8</accession>
<protein>
    <submittedName>
        <fullName evidence="8">Oligosaccharide flippase family protein</fullName>
    </submittedName>
</protein>
<evidence type="ECO:0000256" key="4">
    <source>
        <dbReference type="ARBA" id="ARBA00022692"/>
    </source>
</evidence>
<feature type="transmembrane region" description="Helical" evidence="7">
    <location>
        <begin position="324"/>
        <end position="345"/>
    </location>
</feature>
<evidence type="ECO:0000256" key="3">
    <source>
        <dbReference type="ARBA" id="ARBA00022475"/>
    </source>
</evidence>
<feature type="transmembrane region" description="Helical" evidence="7">
    <location>
        <begin position="381"/>
        <end position="400"/>
    </location>
</feature>
<feature type="transmembrane region" description="Helical" evidence="7">
    <location>
        <begin position="7"/>
        <end position="29"/>
    </location>
</feature>
<keyword evidence="6 7" id="KW-0472">Membrane</keyword>
<dbReference type="Proteomes" id="UP001596055">
    <property type="component" value="Unassembled WGS sequence"/>
</dbReference>
<comment type="caution">
    <text evidence="8">The sequence shown here is derived from an EMBL/GenBank/DDBJ whole genome shotgun (WGS) entry which is preliminary data.</text>
</comment>
<evidence type="ECO:0000313" key="9">
    <source>
        <dbReference type="Proteomes" id="UP001596055"/>
    </source>
</evidence>
<dbReference type="PANTHER" id="PTHR30250:SF10">
    <property type="entry name" value="LIPOPOLYSACCHARIDE BIOSYNTHESIS PROTEIN WZXC"/>
    <property type="match status" value="1"/>
</dbReference>
<comment type="subcellular location">
    <subcellularLocation>
        <location evidence="1">Cell membrane</location>
        <topology evidence="1">Multi-pass membrane protein</topology>
    </subcellularLocation>
</comment>
<keyword evidence="3" id="KW-1003">Cell membrane</keyword>
<sequence>MSNIRSAIIFSSISRYLLTIIGLISTMLVARLLTPEEIGTYALASGIIVIMAEFKILGAGEFLIRERNLSKENIKSALALTIIVSWSLGLAIIISAPYVSDFYSVEGLKNLFYILSIGFFFAPFISIPFSILTRDLRFLLLLKLQVFSASTNLLVTLVLIFFGFSYLSLAVGQLSSVLVQFIIINIFMRPSSMTYVPTFSGMKVVAKFGAFNSSANLLKRATVVMPDLLIGKFGTTFDVGIFSRGLGFIQFVSQTLIMGVNPVALPYLAQSKRDEGLIEDAYTKSSVLLGALVLPVLSVSAVASLPAIRLFFGDQWDSAAPLASWLALWAGFRSIHWFANDAFVAVYHEKVMVFKDLLIFFTLTVGVILTAPNLLDISKVFVLGGAFEIVLTSVLLKKYIGLTLINFYKKYASNFVIASACGLLTILISKVYEFDTAQPWKPAIAISLIMPPFWILLLFLFKNPLFLEIKKIANKIFFKT</sequence>
<feature type="transmembrane region" description="Helical" evidence="7">
    <location>
        <begin position="76"/>
        <end position="99"/>
    </location>
</feature>
<feature type="transmembrane region" description="Helical" evidence="7">
    <location>
        <begin position="111"/>
        <end position="132"/>
    </location>
</feature>